<feature type="compositionally biased region" description="Basic residues" evidence="2">
    <location>
        <begin position="1"/>
        <end position="17"/>
    </location>
</feature>
<feature type="compositionally biased region" description="Low complexity" evidence="2">
    <location>
        <begin position="70"/>
        <end position="91"/>
    </location>
</feature>
<keyword evidence="1" id="KW-0863">Zinc-finger</keyword>
<dbReference type="AlphaFoldDB" id="A0A154NZN7"/>
<dbReference type="EMBL" id="KQ434780">
    <property type="protein sequence ID" value="KZC04458.1"/>
    <property type="molecule type" value="Genomic_DNA"/>
</dbReference>
<dbReference type="SUPFAM" id="SSF57756">
    <property type="entry name" value="Retrovirus zinc finger-like domains"/>
    <property type="match status" value="1"/>
</dbReference>
<evidence type="ECO:0000256" key="1">
    <source>
        <dbReference type="PROSITE-ProRule" id="PRU00047"/>
    </source>
</evidence>
<dbReference type="GO" id="GO:0008270">
    <property type="term" value="F:zinc ion binding"/>
    <property type="evidence" value="ECO:0007669"/>
    <property type="project" value="UniProtKB-KW"/>
</dbReference>
<evidence type="ECO:0000256" key="2">
    <source>
        <dbReference type="SAM" id="MobiDB-lite"/>
    </source>
</evidence>
<organism evidence="4 5">
    <name type="scientific">Dufourea novaeangliae</name>
    <name type="common">Sweat bee</name>
    <dbReference type="NCBI Taxonomy" id="178035"/>
    <lineage>
        <taxon>Eukaryota</taxon>
        <taxon>Metazoa</taxon>
        <taxon>Ecdysozoa</taxon>
        <taxon>Arthropoda</taxon>
        <taxon>Hexapoda</taxon>
        <taxon>Insecta</taxon>
        <taxon>Pterygota</taxon>
        <taxon>Neoptera</taxon>
        <taxon>Endopterygota</taxon>
        <taxon>Hymenoptera</taxon>
        <taxon>Apocrita</taxon>
        <taxon>Aculeata</taxon>
        <taxon>Apoidea</taxon>
        <taxon>Anthophila</taxon>
        <taxon>Halictidae</taxon>
        <taxon>Rophitinae</taxon>
        <taxon>Dufourea</taxon>
    </lineage>
</organism>
<evidence type="ECO:0000259" key="3">
    <source>
        <dbReference type="PROSITE" id="PS50158"/>
    </source>
</evidence>
<keyword evidence="1" id="KW-0479">Metal-binding</keyword>
<feature type="domain" description="CCHC-type" evidence="3">
    <location>
        <begin position="296"/>
        <end position="310"/>
    </location>
</feature>
<feature type="compositionally biased region" description="Low complexity" evidence="2">
    <location>
        <begin position="350"/>
        <end position="363"/>
    </location>
</feature>
<dbReference type="InterPro" id="IPR001878">
    <property type="entry name" value="Znf_CCHC"/>
</dbReference>
<sequence length="400" mass="41354">GGRRKGKRGGGKRRKKPPAPAAEGQPPPPPPPARRAPPPRKPAEGDIPPEEDHASWSRVVGRKERRRKVAAAAAPAPPKAAGAKTQQAAPTSSKRNGGRRQPRVPMRAAVALAVAPGSQTPYAEVMRRAVAGVRLAEVGITDLRYRKGQTGSSILEVPGPESAAKADALAARLAEVFRGTDVRVSRPAKTAEMRLAGIDESVTVEAVAAAVARVGGCAVAGVRCGEIRRNASGLGTAWVRCPLVAAKRLTTAGRILVGWSSARVEALAARPLRCFRCLELGHVRLKCPRDADRAGRCYGCGSREHLVRDCAAAPKCPVCADLGRPADHRLGSKGCAPPPSRRGRRGRGGAAAAPAASAATAPTQRGVSQPTSSAGDPPPTPLASVAEEGGSCRGEALETD</sequence>
<gene>
    <name evidence="4" type="ORF">WN55_04264</name>
</gene>
<evidence type="ECO:0000313" key="4">
    <source>
        <dbReference type="EMBL" id="KZC04458.1"/>
    </source>
</evidence>
<reference evidence="4 5" key="1">
    <citation type="submission" date="2015-07" db="EMBL/GenBank/DDBJ databases">
        <title>The genome of Dufourea novaeangliae.</title>
        <authorList>
            <person name="Pan H."/>
            <person name="Kapheim K."/>
        </authorList>
    </citation>
    <scope>NUCLEOTIDE SEQUENCE [LARGE SCALE GENOMIC DNA]</scope>
    <source>
        <strain evidence="4">0120121106</strain>
        <tissue evidence="4">Whole body</tissue>
    </source>
</reference>
<feature type="non-terminal residue" evidence="4">
    <location>
        <position position="1"/>
    </location>
</feature>
<feature type="compositionally biased region" description="Pro residues" evidence="2">
    <location>
        <begin position="25"/>
        <end position="40"/>
    </location>
</feature>
<dbReference type="Proteomes" id="UP000076502">
    <property type="component" value="Unassembled WGS sequence"/>
</dbReference>
<evidence type="ECO:0000313" key="5">
    <source>
        <dbReference type="Proteomes" id="UP000076502"/>
    </source>
</evidence>
<feature type="domain" description="CCHC-type" evidence="3">
    <location>
        <begin position="273"/>
        <end position="289"/>
    </location>
</feature>
<name>A0A154NZN7_DUFNO</name>
<dbReference type="Gene3D" id="4.10.60.10">
    <property type="entry name" value="Zinc finger, CCHC-type"/>
    <property type="match status" value="1"/>
</dbReference>
<keyword evidence="5" id="KW-1185">Reference proteome</keyword>
<feature type="compositionally biased region" description="Polar residues" evidence="2">
    <location>
        <begin position="365"/>
        <end position="374"/>
    </location>
</feature>
<feature type="region of interest" description="Disordered" evidence="2">
    <location>
        <begin position="330"/>
        <end position="400"/>
    </location>
</feature>
<accession>A0A154NZN7</accession>
<protein>
    <recommendedName>
        <fullName evidence="3">CCHC-type domain-containing protein</fullName>
    </recommendedName>
</protein>
<feature type="region of interest" description="Disordered" evidence="2">
    <location>
        <begin position="1"/>
        <end position="104"/>
    </location>
</feature>
<keyword evidence="1" id="KW-0862">Zinc</keyword>
<proteinExistence type="predicted"/>
<dbReference type="OrthoDB" id="7615112at2759"/>
<dbReference type="GO" id="GO:0003676">
    <property type="term" value="F:nucleic acid binding"/>
    <property type="evidence" value="ECO:0007669"/>
    <property type="project" value="InterPro"/>
</dbReference>
<dbReference type="InterPro" id="IPR036875">
    <property type="entry name" value="Znf_CCHC_sf"/>
</dbReference>
<dbReference type="SMART" id="SM00343">
    <property type="entry name" value="ZnF_C2HC"/>
    <property type="match status" value="2"/>
</dbReference>
<dbReference type="PROSITE" id="PS50158">
    <property type="entry name" value="ZF_CCHC"/>
    <property type="match status" value="2"/>
</dbReference>